<organism evidence="6 7">
    <name type="scientific">Saccharopolyspora spinosa</name>
    <dbReference type="NCBI Taxonomy" id="60894"/>
    <lineage>
        <taxon>Bacteria</taxon>
        <taxon>Bacillati</taxon>
        <taxon>Actinomycetota</taxon>
        <taxon>Actinomycetes</taxon>
        <taxon>Pseudonocardiales</taxon>
        <taxon>Pseudonocardiaceae</taxon>
        <taxon>Saccharopolyspora</taxon>
    </lineage>
</organism>
<dbReference type="GO" id="GO:0003700">
    <property type="term" value="F:DNA-binding transcription factor activity"/>
    <property type="evidence" value="ECO:0007669"/>
    <property type="project" value="InterPro"/>
</dbReference>
<reference evidence="6" key="1">
    <citation type="submission" date="2017-12" db="EMBL/GenBank/DDBJ databases">
        <title>Sequencing the genomes of 1000 Actinobacteria strains.</title>
        <authorList>
            <person name="Klenk H.-P."/>
        </authorList>
    </citation>
    <scope>NUCLEOTIDE SEQUENCE [LARGE SCALE GENOMIC DNA]</scope>
    <source>
        <strain evidence="6">DSM 44228</strain>
    </source>
</reference>
<evidence type="ECO:0000259" key="5">
    <source>
        <dbReference type="PROSITE" id="PS50931"/>
    </source>
</evidence>
<dbReference type="PANTHER" id="PTHR30126">
    <property type="entry name" value="HTH-TYPE TRANSCRIPTIONAL REGULATOR"/>
    <property type="match status" value="1"/>
</dbReference>
<dbReference type="EMBL" id="PJNB01000001">
    <property type="protein sequence ID" value="PKW17229.1"/>
    <property type="molecule type" value="Genomic_DNA"/>
</dbReference>
<sequence length="329" mass="35266">MPDQRNGRQAARFTRLTTYPEGMTPPDPESLRLLVLVGELGSIGAAAAELRVSQPSASKRLSRLERQLSLPLVERTRQGCTLTPAGVMVCDWAKQVLAHVDGLMNGVRALRAQHEAKLRVAASMTVAEYLVPRWISQLRRTLPDVHLELDVANSLAVAEAVRHGHADLGFIETPEPPEGVSVRFVTRDRMVVVAPPEHPWARLRRPLTATELAATPLIVREHGSGTRETLYRALAEVGADPVTPLLELRSTTAARNAVVAGAGPAVLSVLAVATDLAEKRLVDVPVAALDLHRPLHAVWRSGLQLTGSAAALLATAMRTPEASPTGPAG</sequence>
<dbReference type="Pfam" id="PF00126">
    <property type="entry name" value="HTH_1"/>
    <property type="match status" value="1"/>
</dbReference>
<dbReference type="InterPro" id="IPR036388">
    <property type="entry name" value="WH-like_DNA-bd_sf"/>
</dbReference>
<keyword evidence="4" id="KW-0804">Transcription</keyword>
<dbReference type="Proteomes" id="UP000233786">
    <property type="component" value="Unassembled WGS sequence"/>
</dbReference>
<dbReference type="InterPro" id="IPR036390">
    <property type="entry name" value="WH_DNA-bd_sf"/>
</dbReference>
<dbReference type="PANTHER" id="PTHR30126:SF39">
    <property type="entry name" value="HTH-TYPE TRANSCRIPTIONAL REGULATOR CYSL"/>
    <property type="match status" value="1"/>
</dbReference>
<evidence type="ECO:0000256" key="3">
    <source>
        <dbReference type="ARBA" id="ARBA00023125"/>
    </source>
</evidence>
<gene>
    <name evidence="6" type="ORF">A8926_5164</name>
</gene>
<dbReference type="GO" id="GO:0000976">
    <property type="term" value="F:transcription cis-regulatory region binding"/>
    <property type="evidence" value="ECO:0007669"/>
    <property type="project" value="TreeGrafter"/>
</dbReference>
<dbReference type="SUPFAM" id="SSF53850">
    <property type="entry name" value="Periplasmic binding protein-like II"/>
    <property type="match status" value="1"/>
</dbReference>
<dbReference type="InterPro" id="IPR005119">
    <property type="entry name" value="LysR_subst-bd"/>
</dbReference>
<dbReference type="Gene3D" id="3.40.190.10">
    <property type="entry name" value="Periplasmic binding protein-like II"/>
    <property type="match status" value="2"/>
</dbReference>
<evidence type="ECO:0000256" key="4">
    <source>
        <dbReference type="ARBA" id="ARBA00023163"/>
    </source>
</evidence>
<evidence type="ECO:0000313" key="6">
    <source>
        <dbReference type="EMBL" id="PKW17229.1"/>
    </source>
</evidence>
<dbReference type="CDD" id="cd08420">
    <property type="entry name" value="PBP2_CysL_like"/>
    <property type="match status" value="1"/>
</dbReference>
<dbReference type="Gene3D" id="1.10.10.10">
    <property type="entry name" value="Winged helix-like DNA-binding domain superfamily/Winged helix DNA-binding domain"/>
    <property type="match status" value="1"/>
</dbReference>
<dbReference type="InterPro" id="IPR000847">
    <property type="entry name" value="LysR_HTH_N"/>
</dbReference>
<keyword evidence="2" id="KW-0805">Transcription regulation</keyword>
<comment type="similarity">
    <text evidence="1">Belongs to the LysR transcriptional regulatory family.</text>
</comment>
<dbReference type="AlphaFoldDB" id="A0A2N3Y2S1"/>
<evidence type="ECO:0000313" key="7">
    <source>
        <dbReference type="Proteomes" id="UP000233786"/>
    </source>
</evidence>
<dbReference type="PRINTS" id="PR00039">
    <property type="entry name" value="HTHLYSR"/>
</dbReference>
<name>A0A2N3Y2S1_SACSN</name>
<comment type="caution">
    <text evidence="6">The sequence shown here is derived from an EMBL/GenBank/DDBJ whole genome shotgun (WGS) entry which is preliminary data.</text>
</comment>
<feature type="domain" description="HTH lysR-type" evidence="5">
    <location>
        <begin position="26"/>
        <end position="83"/>
    </location>
</feature>
<dbReference type="STRING" id="994479.GCA_000194155_01266"/>
<proteinExistence type="inferred from homology"/>
<evidence type="ECO:0000256" key="1">
    <source>
        <dbReference type="ARBA" id="ARBA00009437"/>
    </source>
</evidence>
<dbReference type="Pfam" id="PF03466">
    <property type="entry name" value="LysR_substrate"/>
    <property type="match status" value="1"/>
</dbReference>
<keyword evidence="7" id="KW-1185">Reference proteome</keyword>
<dbReference type="PROSITE" id="PS50931">
    <property type="entry name" value="HTH_LYSR"/>
    <property type="match status" value="1"/>
</dbReference>
<protein>
    <submittedName>
        <fullName evidence="6">Molybdate transport repressor ModE-like protein</fullName>
    </submittedName>
</protein>
<evidence type="ECO:0000256" key="2">
    <source>
        <dbReference type="ARBA" id="ARBA00023015"/>
    </source>
</evidence>
<keyword evidence="3" id="KW-0238">DNA-binding</keyword>
<dbReference type="SUPFAM" id="SSF46785">
    <property type="entry name" value="Winged helix' DNA-binding domain"/>
    <property type="match status" value="1"/>
</dbReference>
<accession>A0A2N3Y2S1</accession>